<evidence type="ECO:0008006" key="6">
    <source>
        <dbReference type="Google" id="ProtNLM"/>
    </source>
</evidence>
<feature type="region of interest" description="Disordered" evidence="2">
    <location>
        <begin position="43"/>
        <end position="62"/>
    </location>
</feature>
<keyword evidence="3" id="KW-0472">Membrane</keyword>
<dbReference type="STRING" id="411945.GA0061102_1004136"/>
<feature type="transmembrane region" description="Helical" evidence="3">
    <location>
        <begin position="231"/>
        <end position="254"/>
    </location>
</feature>
<reference evidence="5" key="1">
    <citation type="submission" date="2016-08" db="EMBL/GenBank/DDBJ databases">
        <authorList>
            <person name="Varghese N."/>
            <person name="Submissions Spin"/>
        </authorList>
    </citation>
    <scope>NUCLEOTIDE SEQUENCE [LARGE SCALE GENOMIC DNA]</scope>
    <source>
        <strain evidence="5">HAMBI 2971</strain>
    </source>
</reference>
<feature type="transmembrane region" description="Helical" evidence="3">
    <location>
        <begin position="286"/>
        <end position="306"/>
    </location>
</feature>
<feature type="coiled-coil region" evidence="1">
    <location>
        <begin position="324"/>
        <end position="355"/>
    </location>
</feature>
<dbReference type="RefSeq" id="WP_092844975.1">
    <property type="nucleotide sequence ID" value="NZ_FMAH01000004.1"/>
</dbReference>
<dbReference type="Proteomes" id="UP000199435">
    <property type="component" value="Unassembled WGS sequence"/>
</dbReference>
<name>A0A1C3UL96_9HYPH</name>
<evidence type="ECO:0000256" key="1">
    <source>
        <dbReference type="SAM" id="Coils"/>
    </source>
</evidence>
<accession>A0A1C3UL96</accession>
<dbReference type="EMBL" id="FMAH01000004">
    <property type="protein sequence ID" value="SCB16228.1"/>
    <property type="molecule type" value="Genomic_DNA"/>
</dbReference>
<evidence type="ECO:0000256" key="3">
    <source>
        <dbReference type="SAM" id="Phobius"/>
    </source>
</evidence>
<keyword evidence="5" id="KW-1185">Reference proteome</keyword>
<feature type="transmembrane region" description="Helical" evidence="3">
    <location>
        <begin position="161"/>
        <end position="180"/>
    </location>
</feature>
<keyword evidence="3" id="KW-1133">Transmembrane helix</keyword>
<keyword evidence="3" id="KW-0812">Transmembrane</keyword>
<evidence type="ECO:0000313" key="5">
    <source>
        <dbReference type="Proteomes" id="UP000199435"/>
    </source>
</evidence>
<evidence type="ECO:0000256" key="2">
    <source>
        <dbReference type="SAM" id="MobiDB-lite"/>
    </source>
</evidence>
<gene>
    <name evidence="4" type="ORF">GA0061102_1004136</name>
</gene>
<feature type="transmembrane region" description="Helical" evidence="3">
    <location>
        <begin position="200"/>
        <end position="219"/>
    </location>
</feature>
<proteinExistence type="predicted"/>
<protein>
    <recommendedName>
        <fullName evidence="6">Transmembrane protein</fullName>
    </recommendedName>
</protein>
<evidence type="ECO:0000313" key="4">
    <source>
        <dbReference type="EMBL" id="SCB16228.1"/>
    </source>
</evidence>
<keyword evidence="1" id="KW-0175">Coiled coil</keyword>
<dbReference type="OrthoDB" id="9795988at2"/>
<sequence>MRFEALNRLWDSVRETSHDFRASTDVFPVVDIEKLGSTLDLKEKGAAAGRQNRPTPDAQSFDETEQRIVAWVEAEKKSSYQILEDQFQTFDSRLRNLDFEGQFGLIRQANASSVSDFKAEVASGVDELHGLRRKLKTAEDEMVAFKATHKLQRAAKVSSKAAWGFKVSLIVFLVLIEMVMNGSFLAKGSEQGLVGGVTEAAAFAFLNIGMALIFSFFCVRFLVHRSYALKLLGLLGLVAYVAVALGINIALAHYREVSATILSGAGAEVIQRLKAAPLGLQELNSWMLFAIGLMFSLVAFIDGCYLTDPYPGFAGVQKRLDAARDNYIDRKLDLIEDLREIRDEHNGKIEEIIRDLSLRRQETAAIIAHRARTAGLFAEHQNHLERAANVLLTSYRDADRAARAEPEPSYFNSAYKMERLTPVIRTEEEWDDKVLGSRIQGAQAELSEQIKRIGDEFERAIEKYHQLDNLFPESILGSTQAA</sequence>
<dbReference type="AlphaFoldDB" id="A0A1C3UL96"/>
<organism evidence="4 5">
    <name type="scientific">Rhizobium miluonense</name>
    <dbReference type="NCBI Taxonomy" id="411945"/>
    <lineage>
        <taxon>Bacteria</taxon>
        <taxon>Pseudomonadati</taxon>
        <taxon>Pseudomonadota</taxon>
        <taxon>Alphaproteobacteria</taxon>
        <taxon>Hyphomicrobiales</taxon>
        <taxon>Rhizobiaceae</taxon>
        <taxon>Rhizobium/Agrobacterium group</taxon>
        <taxon>Rhizobium</taxon>
    </lineage>
</organism>